<proteinExistence type="predicted"/>
<protein>
    <submittedName>
        <fullName evidence="2">Uncharacterized protein</fullName>
    </submittedName>
</protein>
<reference evidence="2 3" key="1">
    <citation type="submission" date="2024-09" db="EMBL/GenBank/DDBJ databases">
        <authorList>
            <person name="Sun Q."/>
            <person name="Mori K."/>
        </authorList>
    </citation>
    <scope>NUCLEOTIDE SEQUENCE [LARGE SCALE GENOMIC DNA]</scope>
    <source>
        <strain evidence="2 3">JCM 4557</strain>
    </source>
</reference>
<evidence type="ECO:0000313" key="3">
    <source>
        <dbReference type="Proteomes" id="UP001589887"/>
    </source>
</evidence>
<accession>A0ABV6TUU4</accession>
<dbReference type="EMBL" id="JBHMQV010000009">
    <property type="protein sequence ID" value="MFC0849558.1"/>
    <property type="molecule type" value="Genomic_DNA"/>
</dbReference>
<dbReference type="Proteomes" id="UP001589887">
    <property type="component" value="Unassembled WGS sequence"/>
</dbReference>
<sequence>MAHIRNSRKSTGPTASTRSRTPRGSRPGHAPRAMRRTLRRETPNTVGLLADAYDFEAMTRYRTFAFDDHTAYLRQVDGLLRSFAAQGLHTTVALFDPEEFTEFCTAGGLDPDSADSRARFTAEIAAGGARVAYAGQPIDSLVPELINKAVRQATWDYATLLLADLGECAECGQDIGRSAFERASTILTRLIEAAGPGLHHMVCSVQAQQEHLIAVLHAEGRGDAPALLDETDVAEFVTVLAAGIAQHSPGGLVLRTTATDAPDRVHGWRLHEGRLLPLTAGEVFSAYCTDADTGDPVAPEPGVDYRAGFPFDQPTTDH</sequence>
<feature type="region of interest" description="Disordered" evidence="1">
    <location>
        <begin position="1"/>
        <end position="41"/>
    </location>
</feature>
<comment type="caution">
    <text evidence="2">The sequence shown here is derived from an EMBL/GenBank/DDBJ whole genome shotgun (WGS) entry which is preliminary data.</text>
</comment>
<feature type="compositionally biased region" description="Low complexity" evidence="1">
    <location>
        <begin position="10"/>
        <end position="28"/>
    </location>
</feature>
<keyword evidence="3" id="KW-1185">Reference proteome</keyword>
<organism evidence="2 3">
    <name type="scientific">Streptomyces noboritoensis</name>
    <dbReference type="NCBI Taxonomy" id="67337"/>
    <lineage>
        <taxon>Bacteria</taxon>
        <taxon>Bacillati</taxon>
        <taxon>Actinomycetota</taxon>
        <taxon>Actinomycetes</taxon>
        <taxon>Kitasatosporales</taxon>
        <taxon>Streptomycetaceae</taxon>
        <taxon>Streptomyces</taxon>
    </lineage>
</organism>
<evidence type="ECO:0000313" key="2">
    <source>
        <dbReference type="EMBL" id="MFC0849558.1"/>
    </source>
</evidence>
<name>A0ABV6TUU4_9ACTN</name>
<dbReference type="RefSeq" id="WP_394323648.1">
    <property type="nucleotide sequence ID" value="NZ_JBHMQV010000009.1"/>
</dbReference>
<evidence type="ECO:0000256" key="1">
    <source>
        <dbReference type="SAM" id="MobiDB-lite"/>
    </source>
</evidence>
<feature type="region of interest" description="Disordered" evidence="1">
    <location>
        <begin position="295"/>
        <end position="318"/>
    </location>
</feature>
<gene>
    <name evidence="2" type="ORF">ACFH04_38440</name>
</gene>